<gene>
    <name evidence="4" type="ORF">AO090005001149</name>
</gene>
<keyword evidence="5" id="KW-1185">Reference proteome</keyword>
<organism evidence="4 5">
    <name type="scientific">Aspergillus oryzae (strain ATCC 42149 / RIB 40)</name>
    <name type="common">Yellow koji mold</name>
    <dbReference type="NCBI Taxonomy" id="510516"/>
    <lineage>
        <taxon>Eukaryota</taxon>
        <taxon>Fungi</taxon>
        <taxon>Dikarya</taxon>
        <taxon>Ascomycota</taxon>
        <taxon>Pezizomycotina</taxon>
        <taxon>Eurotiomycetes</taxon>
        <taxon>Eurotiomycetidae</taxon>
        <taxon>Eurotiales</taxon>
        <taxon>Aspergillaceae</taxon>
        <taxon>Aspergillus</taxon>
        <taxon>Aspergillus subgen. Circumdati</taxon>
    </lineage>
</organism>
<dbReference type="VEuPathDB" id="FungiDB:AO090005001149"/>
<dbReference type="InterPro" id="IPR011051">
    <property type="entry name" value="RmlC_Cupin_sf"/>
</dbReference>
<protein>
    <submittedName>
        <fullName evidence="4">DNA, SC005</fullName>
    </submittedName>
</protein>
<dbReference type="GeneID" id="5990059"/>
<dbReference type="Proteomes" id="UP000006564">
    <property type="component" value="Chromosome 1"/>
</dbReference>
<sequence length="373" mass="41567">MTIKVPKPPSSITTHKKKEKNNLILTTQSQIHIKKEKTKKMSKLNHAKIVLRRSSERGYAEHGGWLKTHHTFSFAGYYDHRFNHFGCLRVLNEDRVAPRNGFPTHPHRDAEIFSYILSGELTHRDSMIQKGKEGAQGKEFYRMKRGDVQFTTGGSGIAHSEQNEHPSKPVHFLQIWVLPWKSSLKPQYHTQSFSDDAKRQSFVPIISPLAAGPEATPAQEEAAIPTISGTIPIHADFVMGAGILEPGKTFRWAVGGGESVVQSRRKRNVYVHLPASRKGGARVRLDGREDKVLEEGDGAFVEGVNVGDVISVESFGEGEAEVVVLDIFLSFPFLLFLCYLCTGPLSDGSILYWSSSAYRVRMWSVSVDLLGGL</sequence>
<evidence type="ECO:0000259" key="3">
    <source>
        <dbReference type="Pfam" id="PF02678"/>
    </source>
</evidence>
<dbReference type="Pfam" id="PF02678">
    <property type="entry name" value="Pirin"/>
    <property type="match status" value="1"/>
</dbReference>
<name>Q2UQQ3_ASPOR</name>
<dbReference type="SUPFAM" id="SSF51182">
    <property type="entry name" value="RmlC-like cupins"/>
    <property type="match status" value="1"/>
</dbReference>
<accession>Q2UQQ3</accession>
<dbReference type="KEGG" id="aor:AO090005001149"/>
<reference evidence="4 5" key="1">
    <citation type="journal article" date="2005" name="Nature">
        <title>Genome sequencing and analysis of Aspergillus oryzae.</title>
        <authorList>
            <person name="Machida M."/>
            <person name="Asai K."/>
            <person name="Sano M."/>
            <person name="Tanaka T."/>
            <person name="Kumagai T."/>
            <person name="Terai G."/>
            <person name="Kusumoto K."/>
            <person name="Arima T."/>
            <person name="Akita O."/>
            <person name="Kashiwagi Y."/>
            <person name="Abe K."/>
            <person name="Gomi K."/>
            <person name="Horiuchi H."/>
            <person name="Kitamoto K."/>
            <person name="Kobayashi T."/>
            <person name="Takeuchi M."/>
            <person name="Denning D.W."/>
            <person name="Galagan J.E."/>
            <person name="Nierman W.C."/>
            <person name="Yu J."/>
            <person name="Archer D.B."/>
            <person name="Bennett J.W."/>
            <person name="Bhatnagar D."/>
            <person name="Cleveland T.E."/>
            <person name="Fedorova N.D."/>
            <person name="Gotoh O."/>
            <person name="Horikawa H."/>
            <person name="Hosoyama A."/>
            <person name="Ichinomiya M."/>
            <person name="Igarashi R."/>
            <person name="Iwashita K."/>
            <person name="Juvvadi P.R."/>
            <person name="Kato M."/>
            <person name="Kato Y."/>
            <person name="Kin T."/>
            <person name="Kokubun A."/>
            <person name="Maeda H."/>
            <person name="Maeyama N."/>
            <person name="Maruyama J."/>
            <person name="Nagasaki H."/>
            <person name="Nakajima T."/>
            <person name="Oda K."/>
            <person name="Okada K."/>
            <person name="Paulsen I."/>
            <person name="Sakamoto K."/>
            <person name="Sawano T."/>
            <person name="Takahashi M."/>
            <person name="Takase K."/>
            <person name="Terabayashi Y."/>
            <person name="Wortman J."/>
            <person name="Yamada O."/>
            <person name="Yamagata Y."/>
            <person name="Anazawa H."/>
            <person name="Hata Y."/>
            <person name="Koide Y."/>
            <person name="Komori T."/>
            <person name="Koyama Y."/>
            <person name="Minetoki T."/>
            <person name="Suharnan S."/>
            <person name="Tanaka A."/>
            <person name="Isono K."/>
            <person name="Kuhara S."/>
            <person name="Ogasawara N."/>
            <person name="Kikuchi H."/>
        </authorList>
    </citation>
    <scope>NUCLEOTIDE SEQUENCE [LARGE SCALE GENOMIC DNA]</scope>
    <source>
        <strain evidence="5">ATCC 42149 / RIB 40</strain>
    </source>
</reference>
<comment type="similarity">
    <text evidence="1 2">Belongs to the pirin family.</text>
</comment>
<dbReference type="InterPro" id="IPR012093">
    <property type="entry name" value="Pirin"/>
</dbReference>
<dbReference type="EMBL" id="AP007151">
    <property type="protein sequence ID" value="BAE56112.1"/>
    <property type="molecule type" value="Genomic_DNA"/>
</dbReference>
<dbReference type="CDD" id="cd02910">
    <property type="entry name" value="cupin_Yhhw_N"/>
    <property type="match status" value="1"/>
</dbReference>
<dbReference type="OMA" id="KFEWTVG"/>
<feature type="domain" description="Pirin N-terminal" evidence="3">
    <location>
        <begin position="61"/>
        <end position="177"/>
    </location>
</feature>
<dbReference type="InterPro" id="IPR014710">
    <property type="entry name" value="RmlC-like_jellyroll"/>
</dbReference>
<evidence type="ECO:0000256" key="1">
    <source>
        <dbReference type="ARBA" id="ARBA00008416"/>
    </source>
</evidence>
<dbReference type="HOGENOM" id="CLU_064194_3_0_1"/>
<proteinExistence type="inferred from homology"/>
<dbReference type="RefSeq" id="XP_023089240.1">
    <property type="nucleotide sequence ID" value="XM_023233015.1"/>
</dbReference>
<evidence type="ECO:0000313" key="4">
    <source>
        <dbReference type="EMBL" id="BAE56112.1"/>
    </source>
</evidence>
<dbReference type="Gene3D" id="2.60.120.10">
    <property type="entry name" value="Jelly Rolls"/>
    <property type="match status" value="2"/>
</dbReference>
<evidence type="ECO:0000256" key="2">
    <source>
        <dbReference type="RuleBase" id="RU003457"/>
    </source>
</evidence>
<dbReference type="AlphaFoldDB" id="Q2UQQ3"/>
<dbReference type="PANTHER" id="PTHR43212">
    <property type="entry name" value="QUERCETIN 2,3-DIOXYGENASE"/>
    <property type="match status" value="1"/>
</dbReference>
<dbReference type="InterPro" id="IPR003829">
    <property type="entry name" value="Pirin_N_dom"/>
</dbReference>
<evidence type="ECO:0000313" key="5">
    <source>
        <dbReference type="Proteomes" id="UP000006564"/>
    </source>
</evidence>
<dbReference type="PANTHER" id="PTHR43212:SF3">
    <property type="entry name" value="QUERCETIN 2,3-DIOXYGENASE"/>
    <property type="match status" value="1"/>
</dbReference>